<dbReference type="Gene3D" id="3.40.718.10">
    <property type="entry name" value="Isopropylmalate Dehydrogenase"/>
    <property type="match status" value="1"/>
</dbReference>
<dbReference type="GO" id="GO:0005737">
    <property type="term" value="C:cytoplasm"/>
    <property type="evidence" value="ECO:0007669"/>
    <property type="project" value="UniProtKB-SubCell"/>
</dbReference>
<comment type="pathway">
    <text evidence="10">Lipid metabolism; phospholipid metabolism.</text>
</comment>
<dbReference type="PANTHER" id="PTHR30100:SF1">
    <property type="entry name" value="PHOSPHATE ACYLTRANSFERASE"/>
    <property type="match status" value="1"/>
</dbReference>
<comment type="subcellular location">
    <subcellularLocation>
        <location evidence="10">Cytoplasm</location>
    </subcellularLocation>
    <text evidence="10">Associated with the membrane possibly through PlsY.</text>
</comment>
<dbReference type="InterPro" id="IPR003664">
    <property type="entry name" value="FA_synthesis"/>
</dbReference>
<accession>A0A9D1NCY0</accession>
<keyword evidence="4 10" id="KW-0808">Transferase</keyword>
<organism evidence="11 12">
    <name type="scientific">Candidatus Stercoripulliclostridium merdipullorum</name>
    <dbReference type="NCBI Taxonomy" id="2840952"/>
    <lineage>
        <taxon>Bacteria</taxon>
        <taxon>Bacillati</taxon>
        <taxon>Bacillota</taxon>
        <taxon>Clostridia</taxon>
        <taxon>Eubacteriales</taxon>
        <taxon>Candidatus Stercoripulliclostridium</taxon>
    </lineage>
</organism>
<dbReference type="GO" id="GO:0043811">
    <property type="term" value="F:phosphate:acyl-[acyl carrier protein] acyltransferase activity"/>
    <property type="evidence" value="ECO:0007669"/>
    <property type="project" value="UniProtKB-UniRule"/>
</dbReference>
<evidence type="ECO:0000256" key="3">
    <source>
        <dbReference type="ARBA" id="ARBA00022516"/>
    </source>
</evidence>
<dbReference type="PIRSF" id="PIRSF002465">
    <property type="entry name" value="Phsphlp_syn_PlsX"/>
    <property type="match status" value="1"/>
</dbReference>
<dbReference type="InterPro" id="IPR012281">
    <property type="entry name" value="Phospholipid_synth_PlsX-like"/>
</dbReference>
<evidence type="ECO:0000313" key="12">
    <source>
        <dbReference type="Proteomes" id="UP000886891"/>
    </source>
</evidence>
<evidence type="ECO:0000256" key="7">
    <source>
        <dbReference type="ARBA" id="ARBA00023264"/>
    </source>
</evidence>
<keyword evidence="11" id="KW-0012">Acyltransferase</keyword>
<comment type="function">
    <text evidence="10">Catalyzes the reversible formation of acyl-phosphate (acyl-PO(4)) from acyl-[acyl-carrier-protein] (acyl-ACP). This enzyme utilizes acyl-ACP as fatty acyl donor, but not acyl-CoA.</text>
</comment>
<keyword evidence="5 10" id="KW-0443">Lipid metabolism</keyword>
<dbReference type="EMBL" id="DVOH01000038">
    <property type="protein sequence ID" value="HIV00515.1"/>
    <property type="molecule type" value="Genomic_DNA"/>
</dbReference>
<keyword evidence="7 10" id="KW-1208">Phospholipid metabolism</keyword>
<comment type="subunit">
    <text evidence="9 10">Homodimer. Probably interacts with PlsY.</text>
</comment>
<evidence type="ECO:0000256" key="8">
    <source>
        <dbReference type="ARBA" id="ARBA00024069"/>
    </source>
</evidence>
<comment type="similarity">
    <text evidence="10">Belongs to the PlsX family.</text>
</comment>
<keyword evidence="3 10" id="KW-0444">Lipid biosynthesis</keyword>
<proteinExistence type="inferred from homology"/>
<name>A0A9D1NCY0_9FIRM</name>
<dbReference type="Proteomes" id="UP000886891">
    <property type="component" value="Unassembled WGS sequence"/>
</dbReference>
<gene>
    <name evidence="10 11" type="primary">plsX</name>
    <name evidence="11" type="ORF">IAB14_05320</name>
</gene>
<evidence type="ECO:0000256" key="9">
    <source>
        <dbReference type="ARBA" id="ARBA00046608"/>
    </source>
</evidence>
<sequence length="337" mass="35288">MMKIAIDAFGGDHAPTEIIKGVVDAVNAEPGFTAVLFGAEETVRAELSRYAYPADRIEVVDAPEVIGNDESPTEGVRKKKNSSIVKAFHALNTDDAYGAFVSAGSTGAVLTGAVLLLKRIRGINRPALAPVLPTVNGGQVVLVDCGANADCKPLNLVQFARMGKAYANTLGISDPKIGLLSNGTEDKKGNELNKETFPLLKEDASLNFVGNIEGRDILGGAVDVVVTDGFSGNVALKSCEGTALTMFEVIKQNILGGGLRAKIGYLLLKPAFRRVKNVMDYNNKGGAVLLGLQKIVVKSHGSSKAKSITASVLQAYNLCRAGIVDAIAGAMVTASEE</sequence>
<evidence type="ECO:0000256" key="4">
    <source>
        <dbReference type="ARBA" id="ARBA00022679"/>
    </source>
</evidence>
<evidence type="ECO:0000256" key="5">
    <source>
        <dbReference type="ARBA" id="ARBA00023098"/>
    </source>
</evidence>
<dbReference type="NCBIfam" id="TIGR00182">
    <property type="entry name" value="plsX"/>
    <property type="match status" value="1"/>
</dbReference>
<dbReference type="EC" id="2.3.1.274" evidence="8 10"/>
<evidence type="ECO:0000313" key="11">
    <source>
        <dbReference type="EMBL" id="HIV00515.1"/>
    </source>
</evidence>
<evidence type="ECO:0000256" key="2">
    <source>
        <dbReference type="ARBA" id="ARBA00022490"/>
    </source>
</evidence>
<dbReference type="GO" id="GO:0008654">
    <property type="term" value="P:phospholipid biosynthetic process"/>
    <property type="evidence" value="ECO:0007669"/>
    <property type="project" value="UniProtKB-KW"/>
</dbReference>
<evidence type="ECO:0000256" key="6">
    <source>
        <dbReference type="ARBA" id="ARBA00023209"/>
    </source>
</evidence>
<dbReference type="HAMAP" id="MF_00019">
    <property type="entry name" value="PlsX"/>
    <property type="match status" value="1"/>
</dbReference>
<dbReference type="Pfam" id="PF02504">
    <property type="entry name" value="FA_synthesis"/>
    <property type="match status" value="1"/>
</dbReference>
<evidence type="ECO:0000256" key="1">
    <source>
        <dbReference type="ARBA" id="ARBA00001232"/>
    </source>
</evidence>
<reference evidence="11" key="1">
    <citation type="submission" date="2020-10" db="EMBL/GenBank/DDBJ databases">
        <authorList>
            <person name="Gilroy R."/>
        </authorList>
    </citation>
    <scope>NUCLEOTIDE SEQUENCE</scope>
    <source>
        <strain evidence="11">23406</strain>
    </source>
</reference>
<dbReference type="GO" id="GO:0006633">
    <property type="term" value="P:fatty acid biosynthetic process"/>
    <property type="evidence" value="ECO:0007669"/>
    <property type="project" value="UniProtKB-UniRule"/>
</dbReference>
<dbReference type="SUPFAM" id="SSF53659">
    <property type="entry name" value="Isocitrate/Isopropylmalate dehydrogenase-like"/>
    <property type="match status" value="1"/>
</dbReference>
<keyword evidence="6 10" id="KW-0594">Phospholipid biosynthesis</keyword>
<comment type="caution">
    <text evidence="11">The sequence shown here is derived from an EMBL/GenBank/DDBJ whole genome shotgun (WGS) entry which is preliminary data.</text>
</comment>
<reference evidence="11" key="2">
    <citation type="journal article" date="2021" name="PeerJ">
        <title>Extensive microbial diversity within the chicken gut microbiome revealed by metagenomics and culture.</title>
        <authorList>
            <person name="Gilroy R."/>
            <person name="Ravi A."/>
            <person name="Getino M."/>
            <person name="Pursley I."/>
            <person name="Horton D.L."/>
            <person name="Alikhan N.F."/>
            <person name="Baker D."/>
            <person name="Gharbi K."/>
            <person name="Hall N."/>
            <person name="Watson M."/>
            <person name="Adriaenssens E.M."/>
            <person name="Foster-Nyarko E."/>
            <person name="Jarju S."/>
            <person name="Secka A."/>
            <person name="Antonio M."/>
            <person name="Oren A."/>
            <person name="Chaudhuri R.R."/>
            <person name="La Ragione R."/>
            <person name="Hildebrand F."/>
            <person name="Pallen M.J."/>
        </authorList>
    </citation>
    <scope>NUCLEOTIDE SEQUENCE</scope>
    <source>
        <strain evidence="11">23406</strain>
    </source>
</reference>
<protein>
    <recommendedName>
        <fullName evidence="8 10">Phosphate acyltransferase</fullName>
        <ecNumber evidence="8 10">2.3.1.274</ecNumber>
    </recommendedName>
    <alternativeName>
        <fullName evidence="10">Acyl-ACP phosphotransacylase</fullName>
    </alternativeName>
    <alternativeName>
        <fullName evidence="10">Acyl-[acyl-carrier-protein]--phosphate acyltransferase</fullName>
    </alternativeName>
    <alternativeName>
        <fullName evidence="10">Phosphate-acyl-ACP acyltransferase</fullName>
    </alternativeName>
</protein>
<dbReference type="PANTHER" id="PTHR30100">
    <property type="entry name" value="FATTY ACID/PHOSPHOLIPID SYNTHESIS PROTEIN PLSX"/>
    <property type="match status" value="1"/>
</dbReference>
<evidence type="ECO:0000256" key="10">
    <source>
        <dbReference type="HAMAP-Rule" id="MF_00019"/>
    </source>
</evidence>
<dbReference type="AlphaFoldDB" id="A0A9D1NCY0"/>
<keyword evidence="2 10" id="KW-0963">Cytoplasm</keyword>
<comment type="catalytic activity">
    <reaction evidence="1 10">
        <text>a fatty acyl-[ACP] + phosphate = an acyl phosphate + holo-[ACP]</text>
        <dbReference type="Rhea" id="RHEA:42292"/>
        <dbReference type="Rhea" id="RHEA-COMP:9685"/>
        <dbReference type="Rhea" id="RHEA-COMP:14125"/>
        <dbReference type="ChEBI" id="CHEBI:43474"/>
        <dbReference type="ChEBI" id="CHEBI:59918"/>
        <dbReference type="ChEBI" id="CHEBI:64479"/>
        <dbReference type="ChEBI" id="CHEBI:138651"/>
        <dbReference type="EC" id="2.3.1.274"/>
    </reaction>
</comment>